<dbReference type="InterPro" id="IPR055135">
    <property type="entry name" value="PRMT_dom"/>
</dbReference>
<evidence type="ECO:0000256" key="1">
    <source>
        <dbReference type="ARBA" id="ARBA00011925"/>
    </source>
</evidence>
<evidence type="ECO:0000313" key="11">
    <source>
        <dbReference type="Proteomes" id="UP000256601"/>
    </source>
</evidence>
<dbReference type="PROSITE" id="PS51678">
    <property type="entry name" value="SAM_MT_PRMT"/>
    <property type="match status" value="1"/>
</dbReference>
<evidence type="ECO:0000256" key="3">
    <source>
        <dbReference type="ARBA" id="ARBA00022679"/>
    </source>
</evidence>
<accession>A0A371CFH4</accession>
<dbReference type="InterPro" id="IPR029063">
    <property type="entry name" value="SAM-dependent_MTases_sf"/>
</dbReference>
<dbReference type="InterPro" id="IPR036236">
    <property type="entry name" value="Znf_C2H2_sf"/>
</dbReference>
<evidence type="ECO:0000256" key="8">
    <source>
        <dbReference type="SAM" id="Coils"/>
    </source>
</evidence>
<dbReference type="Gene3D" id="3.40.50.150">
    <property type="entry name" value="Vaccinia Virus protein VP39"/>
    <property type="match status" value="1"/>
</dbReference>
<keyword evidence="4 7" id="KW-0949">S-adenosyl-L-methionine</keyword>
<dbReference type="AlphaFoldDB" id="A0A371CFH4"/>
<comment type="catalytic activity">
    <reaction evidence="6">
        <text>L-arginyl-[protein] + S-adenosyl-L-methionine = N(omega)-methyl-L-arginyl-[protein] + S-adenosyl-L-homocysteine + H(+)</text>
        <dbReference type="Rhea" id="RHEA:48100"/>
        <dbReference type="Rhea" id="RHEA-COMP:10532"/>
        <dbReference type="Rhea" id="RHEA-COMP:11990"/>
        <dbReference type="ChEBI" id="CHEBI:15378"/>
        <dbReference type="ChEBI" id="CHEBI:29965"/>
        <dbReference type="ChEBI" id="CHEBI:57856"/>
        <dbReference type="ChEBI" id="CHEBI:59789"/>
        <dbReference type="ChEBI" id="CHEBI:65280"/>
    </reaction>
    <physiologicalReaction direction="left-to-right" evidence="6">
        <dbReference type="Rhea" id="RHEA:48101"/>
    </physiologicalReaction>
</comment>
<reference evidence="10 11" key="1">
    <citation type="submission" date="2018-07" db="EMBL/GenBank/DDBJ databases">
        <title>Draft Genome Assemblies for Five Robust Yarrowia lipolytica Strains Exhibiting High Lipid Production and Pentose Sugar Utilization and Sugar Alcohol Secretion from Undetoxified Lignocellulosic Biomass Hydrolysates.</title>
        <authorList>
            <consortium name="DOE Joint Genome Institute"/>
            <person name="Walker C."/>
            <person name="Ryu S."/>
            <person name="Na H."/>
            <person name="Zane M."/>
            <person name="LaButti K."/>
            <person name="Lipzen A."/>
            <person name="Haridas S."/>
            <person name="Barry K."/>
            <person name="Grigoriev I.V."/>
            <person name="Quarterman J."/>
            <person name="Slininger P."/>
            <person name="Dien B."/>
            <person name="Trinh C.T."/>
        </authorList>
    </citation>
    <scope>NUCLEOTIDE SEQUENCE [LARGE SCALE GENOMIC DNA]</scope>
    <source>
        <strain evidence="10 11">YB392</strain>
    </source>
</reference>
<dbReference type="FunFam" id="3.40.50.150:FF:000003">
    <property type="entry name" value="Blast:Protein arginine N-methyltransferase 1"/>
    <property type="match status" value="1"/>
</dbReference>
<sequence>MSDDEREIDITDLSVRDNELDFCDDASDDEYAGDVTCLFSEATFATTKELFEHMKEKYNFDWAEHKPKESIDQIKLINYIRKHKEAPKAGETLSDEYMTPVLENDMLIMRLLEEDDDEEEKEVDPVERLQQENEFLKQKLIEANRLLASATDDSSANANKSTLSSYDTNYFDSYAHNEIHMQMLKDRVRTESYRDFFYHNKDKIKGKVVLDVGCGSGILSMFAAKAGARRVYGVDNSDIFEKTILNVKENGYDDVITLIRGKIEDISKNPAAFGITEKVDIIVSEWMGYGLLFESMLDSVLVARDALKPELMAPSQTTLVVCASDDTEYLDNVAYWDDVYEFKMTAMKPKNVESAKFVECPIEVYPKETVVSTFGVIRELELHTLTLGDLADFTSDFKIVMEKDADVTLLIVHFDTFFTVDRETHTIEKDSQTGSWPSQGTGISFSTGPHVTPTHWKAAGLPLQKKYPLKKGDVIEGTMRFKKGHENSRDLHIVLDTKVGGDDISKVYNISA</sequence>
<feature type="coiled-coil region" evidence="8">
    <location>
        <begin position="126"/>
        <end position="153"/>
    </location>
</feature>
<keyword evidence="8" id="KW-0175">Coiled coil</keyword>
<gene>
    <name evidence="10" type="ORF">B0I71DRAFT_126344</name>
</gene>
<dbReference type="Gene3D" id="2.70.160.11">
    <property type="entry name" value="Hnrnp arginine n-methyltransferase1"/>
    <property type="match status" value="1"/>
</dbReference>
<organism evidence="10 11">
    <name type="scientific">Yarrowia lipolytica</name>
    <name type="common">Candida lipolytica</name>
    <dbReference type="NCBI Taxonomy" id="4952"/>
    <lineage>
        <taxon>Eukaryota</taxon>
        <taxon>Fungi</taxon>
        <taxon>Dikarya</taxon>
        <taxon>Ascomycota</taxon>
        <taxon>Saccharomycotina</taxon>
        <taxon>Dipodascomycetes</taxon>
        <taxon>Dipodascales</taxon>
        <taxon>Dipodascales incertae sedis</taxon>
        <taxon>Yarrowia</taxon>
    </lineage>
</organism>
<feature type="domain" description="Protein arginine N-methyltransferase" evidence="9">
    <location>
        <begin position="317"/>
        <end position="498"/>
    </location>
</feature>
<evidence type="ECO:0000256" key="5">
    <source>
        <dbReference type="ARBA" id="ARBA00047384"/>
    </source>
</evidence>
<dbReference type="PANTHER" id="PTHR11006">
    <property type="entry name" value="PROTEIN ARGININE N-METHYLTRANSFERASE"/>
    <property type="match status" value="1"/>
</dbReference>
<evidence type="ECO:0000256" key="6">
    <source>
        <dbReference type="ARBA" id="ARBA00049303"/>
    </source>
</evidence>
<keyword evidence="3 7" id="KW-0808">Transferase</keyword>
<dbReference type="Pfam" id="PF22528">
    <property type="entry name" value="PRMT_C"/>
    <property type="match status" value="1"/>
</dbReference>
<evidence type="ECO:0000256" key="4">
    <source>
        <dbReference type="ARBA" id="ARBA00022691"/>
    </source>
</evidence>
<dbReference type="Proteomes" id="UP000256601">
    <property type="component" value="Unassembled WGS sequence"/>
</dbReference>
<dbReference type="SUPFAM" id="SSF53335">
    <property type="entry name" value="S-adenosyl-L-methionine-dependent methyltransferases"/>
    <property type="match status" value="1"/>
</dbReference>
<dbReference type="EMBL" id="KZ858947">
    <property type="protein sequence ID" value="RDW29035.1"/>
    <property type="molecule type" value="Genomic_DNA"/>
</dbReference>
<dbReference type="GO" id="GO:0035242">
    <property type="term" value="F:protein-arginine omega-N asymmetric methyltransferase activity"/>
    <property type="evidence" value="ECO:0007669"/>
    <property type="project" value="UniProtKB-EC"/>
</dbReference>
<protein>
    <recommendedName>
        <fullName evidence="1">type I protein arginine methyltransferase</fullName>
        <ecNumber evidence="1">2.1.1.319</ecNumber>
    </recommendedName>
</protein>
<name>A0A371CFH4_YARLL</name>
<comment type="catalytic activity">
    <reaction evidence="5">
        <text>L-arginyl-[protein] + 2 S-adenosyl-L-methionine = N(omega),N(omega)-dimethyl-L-arginyl-[protein] + 2 S-adenosyl-L-homocysteine + 2 H(+)</text>
        <dbReference type="Rhea" id="RHEA:48096"/>
        <dbReference type="Rhea" id="RHEA-COMP:10532"/>
        <dbReference type="Rhea" id="RHEA-COMP:11991"/>
        <dbReference type="ChEBI" id="CHEBI:15378"/>
        <dbReference type="ChEBI" id="CHEBI:29965"/>
        <dbReference type="ChEBI" id="CHEBI:57856"/>
        <dbReference type="ChEBI" id="CHEBI:59789"/>
        <dbReference type="ChEBI" id="CHEBI:61897"/>
        <dbReference type="EC" id="2.1.1.319"/>
    </reaction>
    <physiologicalReaction direction="left-to-right" evidence="5">
        <dbReference type="Rhea" id="RHEA:48097"/>
    </physiologicalReaction>
</comment>
<dbReference type="InterPro" id="IPR025799">
    <property type="entry name" value="Arg_MeTrfase"/>
</dbReference>
<dbReference type="PANTHER" id="PTHR11006:SF123">
    <property type="entry name" value="RIBOSOMAL PROTEIN ARGININE N-METHYLTRANSFERASE RMT3"/>
    <property type="match status" value="1"/>
</dbReference>
<dbReference type="SUPFAM" id="SSF57667">
    <property type="entry name" value="beta-beta-alpha zinc fingers"/>
    <property type="match status" value="1"/>
</dbReference>
<proteinExistence type="predicted"/>
<dbReference type="GO" id="GO:0042054">
    <property type="term" value="F:histone methyltransferase activity"/>
    <property type="evidence" value="ECO:0007669"/>
    <property type="project" value="TreeGrafter"/>
</dbReference>
<dbReference type="GO" id="GO:0032259">
    <property type="term" value="P:methylation"/>
    <property type="evidence" value="ECO:0007669"/>
    <property type="project" value="UniProtKB-KW"/>
</dbReference>
<evidence type="ECO:0000313" key="10">
    <source>
        <dbReference type="EMBL" id="RDW29035.1"/>
    </source>
</evidence>
<evidence type="ECO:0000256" key="7">
    <source>
        <dbReference type="PROSITE-ProRule" id="PRU01015"/>
    </source>
</evidence>
<dbReference type="VEuPathDB" id="FungiDB:YALI0_E00660g"/>
<evidence type="ECO:0000259" key="9">
    <source>
        <dbReference type="Pfam" id="PF22528"/>
    </source>
</evidence>
<dbReference type="EC" id="2.1.1.319" evidence="1"/>
<dbReference type="Pfam" id="PF06325">
    <property type="entry name" value="PrmA"/>
    <property type="match status" value="1"/>
</dbReference>
<evidence type="ECO:0000256" key="2">
    <source>
        <dbReference type="ARBA" id="ARBA00022603"/>
    </source>
</evidence>
<keyword evidence="2 7" id="KW-0489">Methyltransferase</keyword>
<dbReference type="VEuPathDB" id="FungiDB:YALI1_E01033g"/>
<dbReference type="GO" id="GO:0005634">
    <property type="term" value="C:nucleus"/>
    <property type="evidence" value="ECO:0007669"/>
    <property type="project" value="TreeGrafter"/>
</dbReference>
<dbReference type="CDD" id="cd02440">
    <property type="entry name" value="AdoMet_MTases"/>
    <property type="match status" value="1"/>
</dbReference>